<feature type="region of interest" description="Disordered" evidence="1">
    <location>
        <begin position="129"/>
        <end position="152"/>
    </location>
</feature>
<protein>
    <submittedName>
        <fullName evidence="2">(raccoon dog) hypothetical protein</fullName>
    </submittedName>
</protein>
<evidence type="ECO:0000313" key="3">
    <source>
        <dbReference type="Proteomes" id="UP000645828"/>
    </source>
</evidence>
<feature type="region of interest" description="Disordered" evidence="1">
    <location>
        <begin position="253"/>
        <end position="316"/>
    </location>
</feature>
<evidence type="ECO:0000313" key="2">
    <source>
        <dbReference type="EMBL" id="CAD7668201.1"/>
    </source>
</evidence>
<dbReference type="AlphaFoldDB" id="A0A811XVN8"/>
<feature type="region of interest" description="Disordered" evidence="1">
    <location>
        <begin position="367"/>
        <end position="391"/>
    </location>
</feature>
<comment type="caution">
    <text evidence="2">The sequence shown here is derived from an EMBL/GenBank/DDBJ whole genome shotgun (WGS) entry which is preliminary data.</text>
</comment>
<proteinExistence type="predicted"/>
<organism evidence="2 3">
    <name type="scientific">Nyctereutes procyonoides</name>
    <name type="common">Raccoon dog</name>
    <name type="synonym">Canis procyonoides</name>
    <dbReference type="NCBI Taxonomy" id="34880"/>
    <lineage>
        <taxon>Eukaryota</taxon>
        <taxon>Metazoa</taxon>
        <taxon>Chordata</taxon>
        <taxon>Craniata</taxon>
        <taxon>Vertebrata</taxon>
        <taxon>Euteleostomi</taxon>
        <taxon>Mammalia</taxon>
        <taxon>Eutheria</taxon>
        <taxon>Laurasiatheria</taxon>
        <taxon>Carnivora</taxon>
        <taxon>Caniformia</taxon>
        <taxon>Canidae</taxon>
        <taxon>Nyctereutes</taxon>
    </lineage>
</organism>
<feature type="compositionally biased region" description="Gly residues" evidence="1">
    <location>
        <begin position="379"/>
        <end position="391"/>
    </location>
</feature>
<sequence>MASGDPGAGSSGCQLRCSCQPRDWVMLGFRSSTSASLHRSGYLQRAHVQQNHPPNPNVPVPAPQVRGSKAPLPCEFSTRNPGLPAWISPRDSFEVGAGRGLLRKQTAEGRQHRVTNPLRSRCVPGPCCRPRGPRRRTTSLPGPSPHPCQGPHRLEPHGPRPCLNSALLWVAWPLCDTSAPLPRGACLWCQPRATSCPSWHPPVPPGPARASHPATRLAAFTVVTPLPPAPYPARGRRWALRLSLPVQQVRSCEHLPPSCPLPSPPVGPQPHSSGPSQALPTWVSSQPGPPSATPDGLSNMGRRPSLSPRFASRESPFPPTYAHMHAHTHIPQRHTDTLPPAHTHPHEHRHDTQPFHVHSLTCTHTLGDGGSAAPPGHTGYSGCGGREAGGT</sequence>
<name>A0A811XVN8_NYCPR</name>
<keyword evidence="3" id="KW-1185">Reference proteome</keyword>
<reference evidence="2" key="1">
    <citation type="submission" date="2020-12" db="EMBL/GenBank/DDBJ databases">
        <authorList>
            <consortium name="Molecular Ecology Group"/>
        </authorList>
    </citation>
    <scope>NUCLEOTIDE SEQUENCE</scope>
    <source>
        <strain evidence="2">TBG_1078</strain>
    </source>
</reference>
<accession>A0A811XVN8</accession>
<dbReference type="EMBL" id="CAJHUB010000649">
    <property type="protein sequence ID" value="CAD7668201.1"/>
    <property type="molecule type" value="Genomic_DNA"/>
</dbReference>
<gene>
    <name evidence="2" type="ORF">NYPRO_LOCUS1462</name>
</gene>
<feature type="compositionally biased region" description="Pro residues" evidence="1">
    <location>
        <begin position="257"/>
        <end position="268"/>
    </location>
</feature>
<dbReference type="Proteomes" id="UP000645828">
    <property type="component" value="Unassembled WGS sequence"/>
</dbReference>
<evidence type="ECO:0000256" key="1">
    <source>
        <dbReference type="SAM" id="MobiDB-lite"/>
    </source>
</evidence>